<dbReference type="PANTHER" id="PTHR11835:SF34">
    <property type="entry name" value="ISOCITRATE DEHYDROGENASE [NAD] SUBUNIT ALPHA, MITOCHONDRIAL"/>
    <property type="match status" value="1"/>
</dbReference>
<dbReference type="Proteomes" id="UP001219037">
    <property type="component" value="Chromosome"/>
</dbReference>
<dbReference type="Gene3D" id="3.40.718.10">
    <property type="entry name" value="Isopropylmalate Dehydrogenase"/>
    <property type="match status" value="1"/>
</dbReference>
<sequence>MKFGVFEGDGIGPEVTSSSRQLLTSVLTHVGADHHIESMPLGFSSINFGDRSPDPDMIALAQSCDGLILGPVDFGNYPPSELGALTPGAMLQRSLDLYATVYPVRTLSGITPPQIAPFDVAIVHLNEPGYVMNEGQGTVNEMMPTSEVAMAVRKITREGSTRIAQTAFEAAERRRQSLTVVHQTDLLPLTEGIFMESVQELAPDYPTVRVNELRVEDTIGVLINAPQDLDVVVTSNAIGRILTDLATSLSGTSGVIGKLLQGSSRVMVQTHHGSAPTIAGQGQANPSAVLFSCAHMLSALGHRHRRQPLVSAATAILDSLSGCLAQPAQRTSELGGPLSTHEFTELVIAGTLDRLPEPRG</sequence>
<proteinExistence type="inferred from homology"/>
<comment type="similarity">
    <text evidence="1">Belongs to the isocitrate and isopropylmalate dehydrogenases family.</text>
</comment>
<accession>A0ABY8HAA9</accession>
<keyword evidence="5" id="KW-1185">Reference proteome</keyword>
<evidence type="ECO:0000313" key="5">
    <source>
        <dbReference type="Proteomes" id="UP001219037"/>
    </source>
</evidence>
<keyword evidence="2" id="KW-0560">Oxidoreductase</keyword>
<dbReference type="Pfam" id="PF00180">
    <property type="entry name" value="Iso_dh"/>
    <property type="match status" value="1"/>
</dbReference>
<gene>
    <name evidence="4" type="ORF">P8192_01075</name>
</gene>
<evidence type="ECO:0000313" key="4">
    <source>
        <dbReference type="EMBL" id="WFP17861.1"/>
    </source>
</evidence>
<reference evidence="4 5" key="1">
    <citation type="submission" date="2023-04" db="EMBL/GenBank/DDBJ databases">
        <title>Funneling lignin-derived compounds into biodiesel using alkali-halophilic Citricoccus sp. P2.</title>
        <authorList>
            <person name="Luo C.-B."/>
        </authorList>
    </citation>
    <scope>NUCLEOTIDE SEQUENCE [LARGE SCALE GENOMIC DNA]</scope>
    <source>
        <strain evidence="4 5">P2</strain>
    </source>
</reference>
<dbReference type="SUPFAM" id="SSF53659">
    <property type="entry name" value="Isocitrate/Isopropylmalate dehydrogenase-like"/>
    <property type="match status" value="1"/>
</dbReference>
<dbReference type="EMBL" id="CP121252">
    <property type="protein sequence ID" value="WFP17861.1"/>
    <property type="molecule type" value="Genomic_DNA"/>
</dbReference>
<dbReference type="RefSeq" id="WP_278159681.1">
    <property type="nucleotide sequence ID" value="NZ_CP121252.1"/>
</dbReference>
<evidence type="ECO:0000256" key="2">
    <source>
        <dbReference type="ARBA" id="ARBA00023002"/>
    </source>
</evidence>
<dbReference type="SMART" id="SM01329">
    <property type="entry name" value="Iso_dh"/>
    <property type="match status" value="1"/>
</dbReference>
<dbReference type="PANTHER" id="PTHR11835">
    <property type="entry name" value="DECARBOXYLATING DEHYDROGENASES-ISOCITRATE, ISOPROPYLMALATE, TARTRATE"/>
    <property type="match status" value="1"/>
</dbReference>
<evidence type="ECO:0000259" key="3">
    <source>
        <dbReference type="SMART" id="SM01329"/>
    </source>
</evidence>
<organism evidence="4 5">
    <name type="scientific">Citricoccus muralis</name>
    <dbReference type="NCBI Taxonomy" id="169134"/>
    <lineage>
        <taxon>Bacteria</taxon>
        <taxon>Bacillati</taxon>
        <taxon>Actinomycetota</taxon>
        <taxon>Actinomycetes</taxon>
        <taxon>Micrococcales</taxon>
        <taxon>Micrococcaceae</taxon>
        <taxon>Citricoccus</taxon>
    </lineage>
</organism>
<dbReference type="InterPro" id="IPR024084">
    <property type="entry name" value="IsoPropMal-DH-like_dom"/>
</dbReference>
<protein>
    <submittedName>
        <fullName evidence="4">Isocitrate/isopropylmalate family dehydrogenase</fullName>
    </submittedName>
</protein>
<evidence type="ECO:0000256" key="1">
    <source>
        <dbReference type="ARBA" id="ARBA00007769"/>
    </source>
</evidence>
<name>A0ABY8HAA9_9MICC</name>
<feature type="domain" description="Isopropylmalate dehydrogenase-like" evidence="3">
    <location>
        <begin position="2"/>
        <end position="347"/>
    </location>
</feature>